<feature type="compositionally biased region" description="Polar residues" evidence="14">
    <location>
        <begin position="284"/>
        <end position="294"/>
    </location>
</feature>
<dbReference type="GO" id="GO:0016020">
    <property type="term" value="C:membrane"/>
    <property type="evidence" value="ECO:0007669"/>
    <property type="project" value="UniProtKB-SubCell"/>
</dbReference>
<evidence type="ECO:0000256" key="5">
    <source>
        <dbReference type="ARBA" id="ARBA00022679"/>
    </source>
</evidence>
<dbReference type="EMBL" id="CM035406">
    <property type="protein sequence ID" value="KAH7447240.1"/>
    <property type="molecule type" value="Genomic_DNA"/>
</dbReference>
<keyword evidence="12 15" id="KW-0472">Membrane</keyword>
<comment type="subcellular location">
    <subcellularLocation>
        <location evidence="2">Membrane</location>
        <topology evidence="2">Single-pass membrane protein</topology>
    </subcellularLocation>
</comment>
<evidence type="ECO:0000256" key="1">
    <source>
        <dbReference type="ARBA" id="ARBA00000900"/>
    </source>
</evidence>
<evidence type="ECO:0000256" key="2">
    <source>
        <dbReference type="ARBA" id="ARBA00004167"/>
    </source>
</evidence>
<dbReference type="GO" id="GO:0061630">
    <property type="term" value="F:ubiquitin protein ligase activity"/>
    <property type="evidence" value="ECO:0007669"/>
    <property type="project" value="UniProtKB-EC"/>
</dbReference>
<evidence type="ECO:0000256" key="6">
    <source>
        <dbReference type="ARBA" id="ARBA00022692"/>
    </source>
</evidence>
<dbReference type="SUPFAM" id="SSF57850">
    <property type="entry name" value="RING/U-box"/>
    <property type="match status" value="1"/>
</dbReference>
<evidence type="ECO:0000256" key="7">
    <source>
        <dbReference type="ARBA" id="ARBA00022723"/>
    </source>
</evidence>
<keyword evidence="9" id="KW-0833">Ubl conjugation pathway</keyword>
<evidence type="ECO:0000256" key="14">
    <source>
        <dbReference type="SAM" id="MobiDB-lite"/>
    </source>
</evidence>
<dbReference type="Proteomes" id="UP000825935">
    <property type="component" value="Chromosome 1"/>
</dbReference>
<evidence type="ECO:0000256" key="13">
    <source>
        <dbReference type="PROSITE-ProRule" id="PRU00175"/>
    </source>
</evidence>
<dbReference type="PROSITE" id="PS50089">
    <property type="entry name" value="ZF_RING_2"/>
    <property type="match status" value="1"/>
</dbReference>
<feature type="compositionally biased region" description="Polar residues" evidence="14">
    <location>
        <begin position="307"/>
        <end position="318"/>
    </location>
</feature>
<dbReference type="PANTHER" id="PTHR46913">
    <property type="entry name" value="RING-H2 FINGER PROTEIN ATL16"/>
    <property type="match status" value="1"/>
</dbReference>
<evidence type="ECO:0000256" key="11">
    <source>
        <dbReference type="ARBA" id="ARBA00022989"/>
    </source>
</evidence>
<comment type="caution">
    <text evidence="17">The sequence shown here is derived from an EMBL/GenBank/DDBJ whole genome shotgun (WGS) entry which is preliminary data.</text>
</comment>
<protein>
    <recommendedName>
        <fullName evidence="4">RING-type E3 ubiquitin transferase</fullName>
        <ecNumber evidence="4">2.3.2.27</ecNumber>
    </recommendedName>
</protein>
<reference evidence="17" key="1">
    <citation type="submission" date="2021-08" db="EMBL/GenBank/DDBJ databases">
        <title>WGS assembly of Ceratopteris richardii.</title>
        <authorList>
            <person name="Marchant D.B."/>
            <person name="Chen G."/>
            <person name="Jenkins J."/>
            <person name="Shu S."/>
            <person name="Leebens-Mack J."/>
            <person name="Grimwood J."/>
            <person name="Schmutz J."/>
            <person name="Soltis P."/>
            <person name="Soltis D."/>
            <person name="Chen Z.-H."/>
        </authorList>
    </citation>
    <scope>NUCLEOTIDE SEQUENCE</scope>
    <source>
        <strain evidence="17">Whitten #5841</strain>
        <tissue evidence="17">Leaf</tissue>
    </source>
</reference>
<evidence type="ECO:0000256" key="4">
    <source>
        <dbReference type="ARBA" id="ARBA00012483"/>
    </source>
</evidence>
<dbReference type="GO" id="GO:0016567">
    <property type="term" value="P:protein ubiquitination"/>
    <property type="evidence" value="ECO:0007669"/>
    <property type="project" value="InterPro"/>
</dbReference>
<evidence type="ECO:0000256" key="12">
    <source>
        <dbReference type="ARBA" id="ARBA00023136"/>
    </source>
</evidence>
<feature type="region of interest" description="Disordered" evidence="14">
    <location>
        <begin position="258"/>
        <end position="318"/>
    </location>
</feature>
<dbReference type="AlphaFoldDB" id="A0A8T2VJ21"/>
<dbReference type="InterPro" id="IPR001841">
    <property type="entry name" value="Znf_RING"/>
</dbReference>
<keyword evidence="7" id="KW-0479">Metal-binding</keyword>
<evidence type="ECO:0000256" key="15">
    <source>
        <dbReference type="SAM" id="Phobius"/>
    </source>
</evidence>
<keyword evidence="10" id="KW-0862">Zinc</keyword>
<feature type="compositionally biased region" description="Basic and acidic residues" evidence="14">
    <location>
        <begin position="271"/>
        <end position="281"/>
    </location>
</feature>
<keyword evidence="18" id="KW-1185">Reference proteome</keyword>
<dbReference type="GO" id="GO:0008270">
    <property type="term" value="F:zinc ion binding"/>
    <property type="evidence" value="ECO:0007669"/>
    <property type="project" value="UniProtKB-KW"/>
</dbReference>
<keyword evidence="6 15" id="KW-0812">Transmembrane</keyword>
<keyword evidence="5" id="KW-0808">Transferase</keyword>
<dbReference type="SMART" id="SM00184">
    <property type="entry name" value="RING"/>
    <property type="match status" value="1"/>
</dbReference>
<comment type="pathway">
    <text evidence="3">Protein modification; protein ubiquitination.</text>
</comment>
<accession>A0A8T2VJ21</accession>
<dbReference type="Gene3D" id="3.30.40.10">
    <property type="entry name" value="Zinc/RING finger domain, C3HC4 (zinc finger)"/>
    <property type="match status" value="1"/>
</dbReference>
<dbReference type="PANTHER" id="PTHR46913:SF1">
    <property type="entry name" value="RING-H2 FINGER PROTEIN ATL16"/>
    <property type="match status" value="1"/>
</dbReference>
<proteinExistence type="predicted"/>
<evidence type="ECO:0000256" key="10">
    <source>
        <dbReference type="ARBA" id="ARBA00022833"/>
    </source>
</evidence>
<dbReference type="InterPro" id="IPR044600">
    <property type="entry name" value="ATL1/ATL16-like"/>
</dbReference>
<dbReference type="CDD" id="cd16461">
    <property type="entry name" value="RING-H2_EL5-like"/>
    <property type="match status" value="1"/>
</dbReference>
<evidence type="ECO:0000256" key="9">
    <source>
        <dbReference type="ARBA" id="ARBA00022786"/>
    </source>
</evidence>
<evidence type="ECO:0000313" key="17">
    <source>
        <dbReference type="EMBL" id="KAH7447240.1"/>
    </source>
</evidence>
<evidence type="ECO:0000256" key="3">
    <source>
        <dbReference type="ARBA" id="ARBA00004906"/>
    </source>
</evidence>
<gene>
    <name evidence="17" type="ORF">KP509_01G098400</name>
</gene>
<keyword evidence="11 15" id="KW-1133">Transmembrane helix</keyword>
<evidence type="ECO:0000313" key="18">
    <source>
        <dbReference type="Proteomes" id="UP000825935"/>
    </source>
</evidence>
<feature type="domain" description="RING-type" evidence="16">
    <location>
        <begin position="190"/>
        <end position="232"/>
    </location>
</feature>
<name>A0A8T2VJ21_CERRI</name>
<comment type="catalytic activity">
    <reaction evidence="1">
        <text>S-ubiquitinyl-[E2 ubiquitin-conjugating enzyme]-L-cysteine + [acceptor protein]-L-lysine = [E2 ubiquitin-conjugating enzyme]-L-cysteine + N(6)-ubiquitinyl-[acceptor protein]-L-lysine.</text>
        <dbReference type="EC" id="2.3.2.27"/>
    </reaction>
</comment>
<dbReference type="OrthoDB" id="8062037at2759"/>
<dbReference type="InterPro" id="IPR013083">
    <property type="entry name" value="Znf_RING/FYVE/PHD"/>
</dbReference>
<evidence type="ECO:0000256" key="8">
    <source>
        <dbReference type="ARBA" id="ARBA00022771"/>
    </source>
</evidence>
<dbReference type="EC" id="2.3.2.27" evidence="4"/>
<organism evidence="17 18">
    <name type="scientific">Ceratopteris richardii</name>
    <name type="common">Triangle waterfern</name>
    <dbReference type="NCBI Taxonomy" id="49495"/>
    <lineage>
        <taxon>Eukaryota</taxon>
        <taxon>Viridiplantae</taxon>
        <taxon>Streptophyta</taxon>
        <taxon>Embryophyta</taxon>
        <taxon>Tracheophyta</taxon>
        <taxon>Polypodiopsida</taxon>
        <taxon>Polypodiidae</taxon>
        <taxon>Polypodiales</taxon>
        <taxon>Pteridineae</taxon>
        <taxon>Pteridaceae</taxon>
        <taxon>Parkerioideae</taxon>
        <taxon>Ceratopteris</taxon>
    </lineage>
</organism>
<sequence>MSEFKFCSDGEFLPANLPCPPAYSGPYYYYPYEESPPSPPGAWNYNGYGVDNGGAQWTLSASAVAGILGAVALLAVMGCICTISFKRLFFPGGHSPSIRENEERLNGDNATAHDTEPQTVSLQVDEAGLEEKLMRLLPVFEYGNHRSDREGLARVDARFSQTITDDDDDKTYEERRNMSCEGAFYSCDDCAVCLSHFEKKDRVRILPGCRHFFHVACIDKWFQSHANCPLCRQHITLPAIHQFLRSFTADCAEIEKTEDLPPRNGGTNVVDRQHSVSEELPSRVGQSYRQQSRNTMDEFPSSEVLHTASSGSLGSRNGTEPCHMRGIEHYFRCHRIPFQKTVNMGVGLEYDSQDARPSTGEIRQDPGSSKCIAYSIIRHESFSSDPHFCWMRPYPGPLRKSLSTGSVIHYVYS</sequence>
<evidence type="ECO:0000259" key="16">
    <source>
        <dbReference type="PROSITE" id="PS50089"/>
    </source>
</evidence>
<keyword evidence="8 13" id="KW-0863">Zinc-finger</keyword>
<dbReference type="Pfam" id="PF13639">
    <property type="entry name" value="zf-RING_2"/>
    <property type="match status" value="1"/>
</dbReference>
<feature type="transmembrane region" description="Helical" evidence="15">
    <location>
        <begin position="63"/>
        <end position="85"/>
    </location>
</feature>